<dbReference type="AlphaFoldDB" id="A0A7V3ZHI6"/>
<dbReference type="GO" id="GO:0005524">
    <property type="term" value="F:ATP binding"/>
    <property type="evidence" value="ECO:0007669"/>
    <property type="project" value="UniProtKB-KW"/>
</dbReference>
<organism evidence="14">
    <name type="scientific">Dictyoglomus thermophilum</name>
    <dbReference type="NCBI Taxonomy" id="14"/>
    <lineage>
        <taxon>Bacteria</taxon>
        <taxon>Pseudomonadati</taxon>
        <taxon>Dictyoglomota</taxon>
        <taxon>Dictyoglomia</taxon>
        <taxon>Dictyoglomales</taxon>
        <taxon>Dictyoglomaceae</taxon>
        <taxon>Dictyoglomus</taxon>
    </lineage>
</organism>
<evidence type="ECO:0000259" key="13">
    <source>
        <dbReference type="PROSITE" id="PS00794"/>
    </source>
</evidence>
<evidence type="ECO:0000256" key="3">
    <source>
        <dbReference type="ARBA" id="ARBA00013253"/>
    </source>
</evidence>
<dbReference type="UniPathway" id="UPA00077">
    <property type="reaction ID" value="UER00155"/>
</dbReference>
<evidence type="ECO:0000256" key="12">
    <source>
        <dbReference type="ARBA" id="ARBA00033413"/>
    </source>
</evidence>
<keyword evidence="5 14" id="KW-0808">Transferase</keyword>
<sequence>MHKVFIAIGSNLGDRMKNIEVALKKMEDYGLRIIKKSSIIETEPYGFKEQGKFLNGVILIETDLDPFDLLNLLLNIEKEMGRERKIRWGPRNIDLDIIFYDDLVINTDNLKIPHPDAHNRTFVMGPLSEIDPDFVHPVLNKKVKDIYLKLIEGNF</sequence>
<name>A0A7V3ZHI6_DICTH</name>
<dbReference type="PANTHER" id="PTHR43071">
    <property type="entry name" value="2-AMINO-4-HYDROXY-6-HYDROXYMETHYLDIHYDROPTERIDINE PYROPHOSPHOKINASE"/>
    <property type="match status" value="1"/>
</dbReference>
<evidence type="ECO:0000256" key="2">
    <source>
        <dbReference type="ARBA" id="ARBA00005810"/>
    </source>
</evidence>
<dbReference type="GO" id="GO:0016301">
    <property type="term" value="F:kinase activity"/>
    <property type="evidence" value="ECO:0007669"/>
    <property type="project" value="UniProtKB-KW"/>
</dbReference>
<reference evidence="14" key="1">
    <citation type="journal article" date="2020" name="mSystems">
        <title>Genome- and Community-Level Interaction Insights into Carbon Utilization and Element Cycling Functions of Hydrothermarchaeota in Hydrothermal Sediment.</title>
        <authorList>
            <person name="Zhou Z."/>
            <person name="Liu Y."/>
            <person name="Xu W."/>
            <person name="Pan J."/>
            <person name="Luo Z.H."/>
            <person name="Li M."/>
        </authorList>
    </citation>
    <scope>NUCLEOTIDE SEQUENCE [LARGE SCALE GENOMIC DNA]</scope>
    <source>
        <strain evidence="14">SpSt-70</strain>
    </source>
</reference>
<dbReference type="OMA" id="TLPHPKW"/>
<dbReference type="GO" id="GO:0046656">
    <property type="term" value="P:folic acid biosynthetic process"/>
    <property type="evidence" value="ECO:0007669"/>
    <property type="project" value="UniProtKB-KW"/>
</dbReference>
<comment type="function">
    <text evidence="10">Catalyzes the transfer of pyrophosphate from adenosine triphosphate (ATP) to 6-hydroxymethyl-7,8-dihydropterin, an enzymatic step in folate biosynthesis pathway.</text>
</comment>
<evidence type="ECO:0000256" key="11">
    <source>
        <dbReference type="ARBA" id="ARBA00029766"/>
    </source>
</evidence>
<evidence type="ECO:0000256" key="5">
    <source>
        <dbReference type="ARBA" id="ARBA00022679"/>
    </source>
</evidence>
<proteinExistence type="inferred from homology"/>
<comment type="caution">
    <text evidence="14">The sequence shown here is derived from an EMBL/GenBank/DDBJ whole genome shotgun (WGS) entry which is preliminary data.</text>
</comment>
<dbReference type="GO" id="GO:0003848">
    <property type="term" value="F:2-amino-4-hydroxy-6-hydroxymethyldihydropteridine diphosphokinase activity"/>
    <property type="evidence" value="ECO:0007669"/>
    <property type="project" value="UniProtKB-EC"/>
</dbReference>
<dbReference type="CDD" id="cd00483">
    <property type="entry name" value="HPPK"/>
    <property type="match status" value="1"/>
</dbReference>
<dbReference type="InterPro" id="IPR035907">
    <property type="entry name" value="Hppk_sf"/>
</dbReference>
<evidence type="ECO:0000256" key="8">
    <source>
        <dbReference type="ARBA" id="ARBA00022840"/>
    </source>
</evidence>
<comment type="similarity">
    <text evidence="2">Belongs to the HPPK family.</text>
</comment>
<dbReference type="InterPro" id="IPR000550">
    <property type="entry name" value="Hppk"/>
</dbReference>
<dbReference type="Pfam" id="PF01288">
    <property type="entry name" value="HPPK"/>
    <property type="match status" value="1"/>
</dbReference>
<gene>
    <name evidence="14" type="primary">folK</name>
    <name evidence="14" type="ORF">ENU78_01320</name>
</gene>
<evidence type="ECO:0000256" key="4">
    <source>
        <dbReference type="ARBA" id="ARBA00016218"/>
    </source>
</evidence>
<dbReference type="SUPFAM" id="SSF55083">
    <property type="entry name" value="6-hydroxymethyl-7,8-dihydropterin pyrophosphokinase, HPPK"/>
    <property type="match status" value="1"/>
</dbReference>
<dbReference type="Gene3D" id="3.30.70.560">
    <property type="entry name" value="7,8-Dihydro-6-hydroxymethylpterin-pyrophosphokinase HPPK"/>
    <property type="match status" value="1"/>
</dbReference>
<evidence type="ECO:0000256" key="6">
    <source>
        <dbReference type="ARBA" id="ARBA00022741"/>
    </source>
</evidence>
<evidence type="ECO:0000256" key="1">
    <source>
        <dbReference type="ARBA" id="ARBA00005051"/>
    </source>
</evidence>
<dbReference type="PANTHER" id="PTHR43071:SF1">
    <property type="entry name" value="2-AMINO-4-HYDROXY-6-HYDROXYMETHYLDIHYDROPTERIDINE PYROPHOSPHOKINASE"/>
    <property type="match status" value="1"/>
</dbReference>
<comment type="pathway">
    <text evidence="1">Cofactor biosynthesis; tetrahydrofolate biosynthesis; 2-amino-4-hydroxy-6-hydroxymethyl-7,8-dihydropteridine diphosphate from 7,8-dihydroneopterin triphosphate: step 4/4.</text>
</comment>
<dbReference type="EMBL" id="DTDV01000006">
    <property type="protein sequence ID" value="HGK23084.1"/>
    <property type="molecule type" value="Genomic_DNA"/>
</dbReference>
<dbReference type="NCBIfam" id="TIGR01498">
    <property type="entry name" value="folK"/>
    <property type="match status" value="1"/>
</dbReference>
<keyword evidence="8" id="KW-0067">ATP-binding</keyword>
<evidence type="ECO:0000313" key="14">
    <source>
        <dbReference type="EMBL" id="HGK23084.1"/>
    </source>
</evidence>
<keyword evidence="9" id="KW-0289">Folate biosynthesis</keyword>
<evidence type="ECO:0000256" key="7">
    <source>
        <dbReference type="ARBA" id="ARBA00022777"/>
    </source>
</evidence>
<dbReference type="GO" id="GO:0046654">
    <property type="term" value="P:tetrahydrofolate biosynthetic process"/>
    <property type="evidence" value="ECO:0007669"/>
    <property type="project" value="UniProtKB-UniPathway"/>
</dbReference>
<keyword evidence="7 14" id="KW-0418">Kinase</keyword>
<dbReference type="PROSITE" id="PS00794">
    <property type="entry name" value="HPPK"/>
    <property type="match status" value="1"/>
</dbReference>
<evidence type="ECO:0000256" key="10">
    <source>
        <dbReference type="ARBA" id="ARBA00029409"/>
    </source>
</evidence>
<keyword evidence="6" id="KW-0547">Nucleotide-binding</keyword>
<accession>A0A7V3ZHI6</accession>
<feature type="domain" description="7,8-dihydro-6-hydroxymethylpterin-pyrophosphokinase" evidence="13">
    <location>
        <begin position="87"/>
        <end position="98"/>
    </location>
</feature>
<protein>
    <recommendedName>
        <fullName evidence="4">2-amino-4-hydroxy-6-hydroxymethyldihydropteridine pyrophosphokinase</fullName>
        <ecNumber evidence="3">2.7.6.3</ecNumber>
    </recommendedName>
    <alternativeName>
        <fullName evidence="11">6-hydroxymethyl-7,8-dihydropterin pyrophosphokinase</fullName>
    </alternativeName>
    <alternativeName>
        <fullName evidence="12">7,8-dihydro-6-hydroxymethylpterin-pyrophosphokinase</fullName>
    </alternativeName>
</protein>
<evidence type="ECO:0000256" key="9">
    <source>
        <dbReference type="ARBA" id="ARBA00022909"/>
    </source>
</evidence>
<dbReference type="EC" id="2.7.6.3" evidence="3"/>